<evidence type="ECO:0000313" key="1">
    <source>
        <dbReference type="EMBL" id="APT73751.1"/>
    </source>
</evidence>
<evidence type="ECO:0008006" key="3">
    <source>
        <dbReference type="Google" id="ProtNLM"/>
    </source>
</evidence>
<accession>A0ABN4V2G6</accession>
<dbReference type="SUPFAM" id="SSF55154">
    <property type="entry name" value="CYTH-like phosphatases"/>
    <property type="match status" value="1"/>
</dbReference>
<dbReference type="InterPro" id="IPR033469">
    <property type="entry name" value="CYTH-like_dom_sf"/>
</dbReference>
<dbReference type="Gene3D" id="2.40.320.10">
    <property type="entry name" value="Hypothetical Protein Pfu-838710-001"/>
    <property type="match status" value="1"/>
</dbReference>
<sequence length="177" mass="21545">MKIEREKKYILDEHLFEKLIKKSVYKVGVVQWYMDNCRFIKRENCRLRYTIDENGNEKWVVAFKSKLFGDFQRIEEEYDLEIKDISFLKYYPVVAKIRYFLMFSPAEVSIDEFIPLDFSIKVKYLAEIETDENFEKYEEIFNLKKPVEDFEEYTNFSMAKVSKLRPDEIIKKVKTMI</sequence>
<organism evidence="1 2">
    <name type="scientific">Thermosipho melanesiensis</name>
    <dbReference type="NCBI Taxonomy" id="46541"/>
    <lineage>
        <taxon>Bacteria</taxon>
        <taxon>Thermotogati</taxon>
        <taxon>Thermotogota</taxon>
        <taxon>Thermotogae</taxon>
        <taxon>Thermotogales</taxon>
        <taxon>Fervidobacteriaceae</taxon>
        <taxon>Thermosipho</taxon>
    </lineage>
</organism>
<evidence type="ECO:0000313" key="2">
    <source>
        <dbReference type="Proteomes" id="UP000185490"/>
    </source>
</evidence>
<gene>
    <name evidence="1" type="ORF">BW47_04040</name>
</gene>
<dbReference type="EMBL" id="CP007389">
    <property type="protein sequence ID" value="APT73751.1"/>
    <property type="molecule type" value="Genomic_DNA"/>
</dbReference>
<name>A0ABN4V2G6_9BACT</name>
<protein>
    <recommendedName>
        <fullName evidence="3">CYTH domain-containing protein</fullName>
    </recommendedName>
</protein>
<reference evidence="1 2" key="1">
    <citation type="submission" date="2014-02" db="EMBL/GenBank/DDBJ databases">
        <title>Diversity of Thermotogales isolates from hydrothermal vents.</title>
        <authorList>
            <person name="Haverkamp T.H.A."/>
            <person name="Lossouarn J."/>
            <person name="Geslin C."/>
            <person name="Nesbo C.L."/>
        </authorList>
    </citation>
    <scope>NUCLEOTIDE SEQUENCE [LARGE SCALE GENOMIC DNA]</scope>
    <source>
        <strain evidence="1 2">431</strain>
    </source>
</reference>
<dbReference type="RefSeq" id="WP_012056972.1">
    <property type="nucleotide sequence ID" value="NZ_CP007389.1"/>
</dbReference>
<proteinExistence type="predicted"/>
<keyword evidence="2" id="KW-1185">Reference proteome</keyword>
<dbReference type="Proteomes" id="UP000185490">
    <property type="component" value="Chromosome"/>
</dbReference>